<sequence>MNQDVLYRYVPDSDSAEGQLFIPTAERELIMHRHPNDPMAGHYGEDGTFQKIAKRYYWTGMKKYISDYIKKCPECARFKATNQKPAGKQWIFIVEDCATKWVELFALSQTSARQCATTLIEEVFMRHGIPRRIISDNGTQFVSAVLQQICFTLNISQNLIPVYSPQSNPVERKNRDLKPHLAILVGEDHSNWHFKLPVISFAMNTTVCDTTGHTPAYILFGRELRTIDDVGQDFKSVVHNDNFVAEITPYLKRFATITEDIRERIETKQDERKKQYDKNHRLVYYSSGDKVWVTLHPISNAKNMKLPSSCQSVTVHI</sequence>
<dbReference type="Gene3D" id="3.30.420.10">
    <property type="entry name" value="Ribonuclease H-like superfamily/Ribonuclease H"/>
    <property type="match status" value="1"/>
</dbReference>
<keyword evidence="4" id="KW-1185">Reference proteome</keyword>
<dbReference type="PANTHER" id="PTHR37984">
    <property type="entry name" value="PROTEIN CBG26694"/>
    <property type="match status" value="1"/>
</dbReference>
<dbReference type="InterPro" id="IPR001584">
    <property type="entry name" value="Integrase_cat-core"/>
</dbReference>
<dbReference type="InterPro" id="IPR036397">
    <property type="entry name" value="RNaseH_sf"/>
</dbReference>
<dbReference type="InterPro" id="IPR012337">
    <property type="entry name" value="RNaseH-like_sf"/>
</dbReference>
<dbReference type="InterPro" id="IPR041588">
    <property type="entry name" value="Integrase_H2C2"/>
</dbReference>
<gene>
    <name evidence="3" type="primary">pol</name>
    <name evidence="3" type="ORF">TNCV_1282241</name>
</gene>
<evidence type="ECO:0000313" key="3">
    <source>
        <dbReference type="EMBL" id="GFY15576.1"/>
    </source>
</evidence>
<dbReference type="Pfam" id="PF17921">
    <property type="entry name" value="Integrase_H2C2"/>
    <property type="match status" value="1"/>
</dbReference>
<dbReference type="EMBL" id="BMAU01021335">
    <property type="protein sequence ID" value="GFY15576.1"/>
    <property type="molecule type" value="Genomic_DNA"/>
</dbReference>
<dbReference type="InterPro" id="IPR050951">
    <property type="entry name" value="Retrovirus_Pol_polyprotein"/>
</dbReference>
<reference evidence="3" key="1">
    <citation type="submission" date="2020-08" db="EMBL/GenBank/DDBJ databases">
        <title>Multicomponent nature underlies the extraordinary mechanical properties of spider dragline silk.</title>
        <authorList>
            <person name="Kono N."/>
            <person name="Nakamura H."/>
            <person name="Mori M."/>
            <person name="Yoshida Y."/>
            <person name="Ohtoshi R."/>
            <person name="Malay A.D."/>
            <person name="Moran D.A.P."/>
            <person name="Tomita M."/>
            <person name="Numata K."/>
            <person name="Arakawa K."/>
        </authorList>
    </citation>
    <scope>NUCLEOTIDE SEQUENCE</scope>
</reference>
<evidence type="ECO:0000256" key="1">
    <source>
        <dbReference type="ARBA" id="ARBA00012493"/>
    </source>
</evidence>
<dbReference type="Proteomes" id="UP000887159">
    <property type="component" value="Unassembled WGS sequence"/>
</dbReference>
<name>A0A8X6SWA0_TRICX</name>
<organism evidence="3 4">
    <name type="scientific">Trichonephila clavipes</name>
    <name type="common">Golden silk orbweaver</name>
    <name type="synonym">Nephila clavipes</name>
    <dbReference type="NCBI Taxonomy" id="2585209"/>
    <lineage>
        <taxon>Eukaryota</taxon>
        <taxon>Metazoa</taxon>
        <taxon>Ecdysozoa</taxon>
        <taxon>Arthropoda</taxon>
        <taxon>Chelicerata</taxon>
        <taxon>Arachnida</taxon>
        <taxon>Araneae</taxon>
        <taxon>Araneomorphae</taxon>
        <taxon>Entelegynae</taxon>
        <taxon>Araneoidea</taxon>
        <taxon>Nephilidae</taxon>
        <taxon>Trichonephila</taxon>
    </lineage>
</organism>
<evidence type="ECO:0000259" key="2">
    <source>
        <dbReference type="PROSITE" id="PS50994"/>
    </source>
</evidence>
<accession>A0A8X6SWA0</accession>
<dbReference type="GO" id="GO:0003676">
    <property type="term" value="F:nucleic acid binding"/>
    <property type="evidence" value="ECO:0007669"/>
    <property type="project" value="InterPro"/>
</dbReference>
<feature type="domain" description="Integrase catalytic" evidence="2">
    <location>
        <begin position="50"/>
        <end position="223"/>
    </location>
</feature>
<evidence type="ECO:0000313" key="4">
    <source>
        <dbReference type="Proteomes" id="UP000887159"/>
    </source>
</evidence>
<dbReference type="Gene3D" id="1.10.340.70">
    <property type="match status" value="1"/>
</dbReference>
<comment type="caution">
    <text evidence="3">The sequence shown here is derived from an EMBL/GenBank/DDBJ whole genome shotgun (WGS) entry which is preliminary data.</text>
</comment>
<dbReference type="PANTHER" id="PTHR37984:SF5">
    <property type="entry name" value="PROTEIN NYNRIN-LIKE"/>
    <property type="match status" value="1"/>
</dbReference>
<protein>
    <recommendedName>
        <fullName evidence="1">RNA-directed DNA polymerase</fullName>
        <ecNumber evidence="1">2.7.7.49</ecNumber>
    </recommendedName>
</protein>
<dbReference type="GO" id="GO:0003964">
    <property type="term" value="F:RNA-directed DNA polymerase activity"/>
    <property type="evidence" value="ECO:0007669"/>
    <property type="project" value="UniProtKB-EC"/>
</dbReference>
<dbReference type="EC" id="2.7.7.49" evidence="1"/>
<dbReference type="Pfam" id="PF00665">
    <property type="entry name" value="rve"/>
    <property type="match status" value="1"/>
</dbReference>
<proteinExistence type="predicted"/>
<dbReference type="GO" id="GO:0015074">
    <property type="term" value="P:DNA integration"/>
    <property type="evidence" value="ECO:0007669"/>
    <property type="project" value="InterPro"/>
</dbReference>
<dbReference type="FunFam" id="1.10.340.70:FF:000001">
    <property type="entry name" value="Retrovirus-related Pol polyprotein from transposon gypsy-like Protein"/>
    <property type="match status" value="1"/>
</dbReference>
<dbReference type="AlphaFoldDB" id="A0A8X6SWA0"/>
<dbReference type="PROSITE" id="PS50994">
    <property type="entry name" value="INTEGRASE"/>
    <property type="match status" value="1"/>
</dbReference>
<dbReference type="SUPFAM" id="SSF53098">
    <property type="entry name" value="Ribonuclease H-like"/>
    <property type="match status" value="1"/>
</dbReference>